<dbReference type="Proteomes" id="UP000326678">
    <property type="component" value="Chromosome Gxm1"/>
</dbReference>
<evidence type="ECO:0000313" key="1">
    <source>
        <dbReference type="EMBL" id="QFS47465.1"/>
    </source>
</evidence>
<gene>
    <name evidence="1" type="ORF">GXM_04957</name>
</gene>
<evidence type="ECO:0000313" key="2">
    <source>
        <dbReference type="Proteomes" id="UP000326678"/>
    </source>
</evidence>
<reference evidence="1 2" key="1">
    <citation type="submission" date="2019-10" db="EMBL/GenBank/DDBJ databases">
        <title>Genomic and transcriptomic insights into the perfect genentic adaptation of a filamentous nitrogen-fixing cyanobacterium to rice fields.</title>
        <authorList>
            <person name="Chen Z."/>
        </authorList>
    </citation>
    <scope>NUCLEOTIDE SEQUENCE [LARGE SCALE GENOMIC DNA]</scope>
    <source>
        <strain evidence="1">CCNUC1</strain>
    </source>
</reference>
<accession>A0A5P8W403</accession>
<dbReference type="EMBL" id="CP045226">
    <property type="protein sequence ID" value="QFS47465.1"/>
    <property type="molecule type" value="Genomic_DNA"/>
</dbReference>
<organism evidence="1 2">
    <name type="scientific">Nostoc sphaeroides CCNUC1</name>
    <dbReference type="NCBI Taxonomy" id="2653204"/>
    <lineage>
        <taxon>Bacteria</taxon>
        <taxon>Bacillati</taxon>
        <taxon>Cyanobacteriota</taxon>
        <taxon>Cyanophyceae</taxon>
        <taxon>Nostocales</taxon>
        <taxon>Nostocaceae</taxon>
        <taxon>Nostoc</taxon>
    </lineage>
</organism>
<dbReference type="AlphaFoldDB" id="A0A5P8W403"/>
<sequence length="48" mass="5513">MRCFGSIKNTVRFDFRNTLGKKESQPRGKITTSNEHPVLADSFFIQPI</sequence>
<protein>
    <submittedName>
        <fullName evidence="1">Uncharacterized protein</fullName>
    </submittedName>
</protein>
<keyword evidence="2" id="KW-1185">Reference proteome</keyword>
<name>A0A5P8W403_9NOSO</name>
<dbReference type="KEGG" id="nsh:GXM_04957"/>
<proteinExistence type="predicted"/>